<dbReference type="InterPro" id="IPR009937">
    <property type="entry name" value="Phage_holin_3_6"/>
</dbReference>
<keyword evidence="2" id="KW-0812">Transmembrane</keyword>
<dbReference type="RefSeq" id="WP_091410991.1">
    <property type="nucleotide sequence ID" value="NZ_LT629749.1"/>
</dbReference>
<proteinExistence type="predicted"/>
<gene>
    <name evidence="3" type="ORF">SAMN04488543_1151</name>
</gene>
<dbReference type="Proteomes" id="UP000199092">
    <property type="component" value="Chromosome I"/>
</dbReference>
<feature type="transmembrane region" description="Helical" evidence="2">
    <location>
        <begin position="71"/>
        <end position="95"/>
    </location>
</feature>
<evidence type="ECO:0000256" key="2">
    <source>
        <dbReference type="SAM" id="Phobius"/>
    </source>
</evidence>
<evidence type="ECO:0000256" key="1">
    <source>
        <dbReference type="SAM" id="MobiDB-lite"/>
    </source>
</evidence>
<evidence type="ECO:0000313" key="3">
    <source>
        <dbReference type="EMBL" id="SDS13802.1"/>
    </source>
</evidence>
<feature type="region of interest" description="Disordered" evidence="1">
    <location>
        <begin position="1"/>
        <end position="31"/>
    </location>
</feature>
<name>A0A1H1PRB2_9ACTN</name>
<feature type="transmembrane region" description="Helical" evidence="2">
    <location>
        <begin position="101"/>
        <end position="121"/>
    </location>
</feature>
<protein>
    <submittedName>
        <fullName evidence="3">Putative Holin-X, holin superfamily III</fullName>
    </submittedName>
</protein>
<dbReference type="EMBL" id="LT629749">
    <property type="protein sequence ID" value="SDS13802.1"/>
    <property type="molecule type" value="Genomic_DNA"/>
</dbReference>
<keyword evidence="2" id="KW-1133">Transmembrane helix</keyword>
<feature type="compositionally biased region" description="Low complexity" evidence="1">
    <location>
        <begin position="10"/>
        <end position="19"/>
    </location>
</feature>
<organism evidence="3 4">
    <name type="scientific">Friedmanniella luteola</name>
    <dbReference type="NCBI Taxonomy" id="546871"/>
    <lineage>
        <taxon>Bacteria</taxon>
        <taxon>Bacillati</taxon>
        <taxon>Actinomycetota</taxon>
        <taxon>Actinomycetes</taxon>
        <taxon>Propionibacteriales</taxon>
        <taxon>Nocardioidaceae</taxon>
        <taxon>Friedmanniella</taxon>
    </lineage>
</organism>
<keyword evidence="2" id="KW-0472">Membrane</keyword>
<dbReference type="AlphaFoldDB" id="A0A1H1PRB2"/>
<accession>A0A1H1PRB2</accession>
<reference evidence="3 4" key="1">
    <citation type="submission" date="2016-10" db="EMBL/GenBank/DDBJ databases">
        <authorList>
            <person name="de Groot N.N."/>
        </authorList>
    </citation>
    <scope>NUCLEOTIDE SEQUENCE [LARGE SCALE GENOMIC DNA]</scope>
    <source>
        <strain evidence="3 4">DSM 21741</strain>
    </source>
</reference>
<sequence length="154" mass="15166">MSTPSPDPTPTGAGATAVGGPPPGSAPDQQSVGELVSSLSADLSRLVRDEMRLAQAEVTTKAKKAGIGVGAFGAAGVLALYAVGVLLAAAVLGLATALPGWLAALVVGVVVLVVAAVAALVGKKKVQEAAPPVPTRAVESVKADVQEIKESVKR</sequence>
<dbReference type="STRING" id="546871.SAMN04488543_1151"/>
<dbReference type="Pfam" id="PF07332">
    <property type="entry name" value="Phage_holin_3_6"/>
    <property type="match status" value="1"/>
</dbReference>
<dbReference type="OrthoDB" id="4870234at2"/>
<evidence type="ECO:0000313" key="4">
    <source>
        <dbReference type="Proteomes" id="UP000199092"/>
    </source>
</evidence>
<keyword evidence="4" id="KW-1185">Reference proteome</keyword>